<dbReference type="AlphaFoldDB" id="A0AA85FYD7"/>
<evidence type="ECO:0000313" key="1">
    <source>
        <dbReference type="Proteomes" id="UP000050792"/>
    </source>
</evidence>
<protein>
    <submittedName>
        <fullName evidence="2">Uncharacterized protein</fullName>
    </submittedName>
</protein>
<name>A0AA85FYD7_9TREM</name>
<keyword evidence="1" id="KW-1185">Reference proteome</keyword>
<dbReference type="Proteomes" id="UP000050792">
    <property type="component" value="Unassembled WGS sequence"/>
</dbReference>
<reference evidence="2" key="2">
    <citation type="submission" date="2023-11" db="UniProtKB">
        <authorList>
            <consortium name="WormBaseParasite"/>
        </authorList>
    </citation>
    <scope>IDENTIFICATION</scope>
</reference>
<proteinExistence type="predicted"/>
<organism evidence="1 2">
    <name type="scientific">Schistosoma rodhaini</name>
    <dbReference type="NCBI Taxonomy" id="6188"/>
    <lineage>
        <taxon>Eukaryota</taxon>
        <taxon>Metazoa</taxon>
        <taxon>Spiralia</taxon>
        <taxon>Lophotrochozoa</taxon>
        <taxon>Platyhelminthes</taxon>
        <taxon>Trematoda</taxon>
        <taxon>Digenea</taxon>
        <taxon>Strigeidida</taxon>
        <taxon>Schistosomatoidea</taxon>
        <taxon>Schistosomatidae</taxon>
        <taxon>Schistosoma</taxon>
    </lineage>
</organism>
<accession>A0AA85FYD7</accession>
<sequence>MYLLTFSTKLNYVQIVDGTKYESYSMDYIKGRLKRLRDNLKKVELVLYKSEEELKKQIDITVRVSSTLRRCFNSESFSLYEVSQIIALIFKKDEITRNYNKHLWMHRLLINIANEDNR</sequence>
<evidence type="ECO:0000313" key="2">
    <source>
        <dbReference type="WBParaSite" id="SRDH1_71890.1"/>
    </source>
</evidence>
<reference evidence="1" key="1">
    <citation type="submission" date="2022-06" db="EMBL/GenBank/DDBJ databases">
        <authorList>
            <person name="Berger JAMES D."/>
            <person name="Berger JAMES D."/>
        </authorList>
    </citation>
    <scope>NUCLEOTIDE SEQUENCE [LARGE SCALE GENOMIC DNA]</scope>
</reference>
<dbReference type="WBParaSite" id="SRDH1_71890.1">
    <property type="protein sequence ID" value="SRDH1_71890.1"/>
    <property type="gene ID" value="SRDH1_71890"/>
</dbReference>